<dbReference type="KEGG" id="sbae:DSM104329_01921"/>
<dbReference type="AlphaFoldDB" id="A0A9E6XWQ4"/>
<dbReference type="Gene3D" id="3.40.50.10540">
    <property type="entry name" value="Crotonobetainyl-coa:carnitine coa-transferase, domain 1"/>
    <property type="match status" value="1"/>
</dbReference>
<accession>A0A9E6XWQ4</accession>
<gene>
    <name evidence="2" type="primary">uctC_2</name>
    <name evidence="2" type="ORF">DSM104329_01921</name>
</gene>
<evidence type="ECO:0000313" key="3">
    <source>
        <dbReference type="Proteomes" id="UP001162834"/>
    </source>
</evidence>
<name>A0A9E6XWQ4_9ACTN</name>
<dbReference type="Gene3D" id="3.30.1540.10">
    <property type="entry name" value="formyl-coa transferase, domain 3"/>
    <property type="match status" value="1"/>
</dbReference>
<dbReference type="GO" id="GO:0008410">
    <property type="term" value="F:CoA-transferase activity"/>
    <property type="evidence" value="ECO:0007669"/>
    <property type="project" value="TreeGrafter"/>
</dbReference>
<dbReference type="Proteomes" id="UP001162834">
    <property type="component" value="Chromosome"/>
</dbReference>
<dbReference type="PANTHER" id="PTHR48207:SF3">
    <property type="entry name" value="SUCCINATE--HYDROXYMETHYLGLUTARATE COA-TRANSFERASE"/>
    <property type="match status" value="1"/>
</dbReference>
<dbReference type="EMBL" id="CP087164">
    <property type="protein sequence ID" value="UGS35528.1"/>
    <property type="molecule type" value="Genomic_DNA"/>
</dbReference>
<keyword evidence="1 2" id="KW-0808">Transferase</keyword>
<keyword evidence="3" id="KW-1185">Reference proteome</keyword>
<organism evidence="2 3">
    <name type="scientific">Capillimicrobium parvum</name>
    <dbReference type="NCBI Taxonomy" id="2884022"/>
    <lineage>
        <taxon>Bacteria</taxon>
        <taxon>Bacillati</taxon>
        <taxon>Actinomycetota</taxon>
        <taxon>Thermoleophilia</taxon>
        <taxon>Solirubrobacterales</taxon>
        <taxon>Capillimicrobiaceae</taxon>
        <taxon>Capillimicrobium</taxon>
    </lineage>
</organism>
<dbReference type="InterPro" id="IPR044855">
    <property type="entry name" value="CoA-Trfase_III_dom3_sf"/>
</dbReference>
<dbReference type="InterPro" id="IPR003673">
    <property type="entry name" value="CoA-Trfase_fam_III"/>
</dbReference>
<proteinExistence type="predicted"/>
<evidence type="ECO:0000313" key="2">
    <source>
        <dbReference type="EMBL" id="UGS35528.1"/>
    </source>
</evidence>
<dbReference type="RefSeq" id="WP_259315212.1">
    <property type="nucleotide sequence ID" value="NZ_CP087164.1"/>
</dbReference>
<dbReference type="InterPro" id="IPR023606">
    <property type="entry name" value="CoA-Trfase_III_dom_1_sf"/>
</dbReference>
<dbReference type="EC" id="2.8.3.19" evidence="2"/>
<evidence type="ECO:0000256" key="1">
    <source>
        <dbReference type="ARBA" id="ARBA00022679"/>
    </source>
</evidence>
<dbReference type="SUPFAM" id="SSF89796">
    <property type="entry name" value="CoA-transferase family III (CaiB/BaiF)"/>
    <property type="match status" value="1"/>
</dbReference>
<reference evidence="2" key="1">
    <citation type="journal article" date="2022" name="Int. J. Syst. Evol. Microbiol.">
        <title>Pseudomonas aegrilactucae sp. nov. and Pseudomonas morbosilactucae sp. nov., pathogens causing bacterial rot of lettuce in Japan.</title>
        <authorList>
            <person name="Sawada H."/>
            <person name="Fujikawa T."/>
            <person name="Satou M."/>
        </authorList>
    </citation>
    <scope>NUCLEOTIDE SEQUENCE</scope>
    <source>
        <strain evidence="2">0166_1</strain>
    </source>
</reference>
<protein>
    <submittedName>
        <fullName evidence="2">Acetyl-CoA:oxalate CoA-transferase</fullName>
        <ecNumber evidence="2">2.8.3.19</ecNumber>
    </submittedName>
</protein>
<dbReference type="PANTHER" id="PTHR48207">
    <property type="entry name" value="SUCCINATE--HYDROXYMETHYLGLUTARATE COA-TRANSFERASE"/>
    <property type="match status" value="1"/>
</dbReference>
<dbReference type="Pfam" id="PF02515">
    <property type="entry name" value="CoA_transf_3"/>
    <property type="match status" value="1"/>
</dbReference>
<dbReference type="InterPro" id="IPR050483">
    <property type="entry name" value="CoA-transferase_III_domain"/>
</dbReference>
<sequence length="372" mass="38832">MTAALDGLRIVDFSRVLAGPFATMLLADLGATVVKVERPGGGDDTRAWGPPFDDRGQATYFQSVNRNKRTVALDLASDAGAAEARELVADADVVVENFRTGVMERLGLGYDDVRAVNPAVVYCSVTGFGSGGGASLPGYDLLVQAVGGLMSITGEPGHPPQKVGVALVDIIAGLFASTGILAALRHRDRTGEGQRVEVDLLSSLLAALVNQASAFTIAGVVPGQMGNAHPSIAPYEVLGTAEGDIAVAVGTDKQFAALGETLGLPEICSDPRFATNRDRVAHRDELRAALQRGLAHRTAADWADRLWRAGVPAGPVNDVAGAFALAERLGLDPTVDLPREDGGTTRLTRNPIRLSKTPATYRTAPPLLPDAS</sequence>